<dbReference type="EMBL" id="KZ451974">
    <property type="protein sequence ID" value="PKA56297.1"/>
    <property type="molecule type" value="Genomic_DNA"/>
</dbReference>
<protein>
    <submittedName>
        <fullName evidence="1">Uncharacterized protein</fullName>
    </submittedName>
</protein>
<evidence type="ECO:0000313" key="1">
    <source>
        <dbReference type="EMBL" id="PKA56297.1"/>
    </source>
</evidence>
<gene>
    <name evidence="1" type="ORF">AXF42_Ash011227</name>
</gene>
<organism evidence="1 2">
    <name type="scientific">Apostasia shenzhenica</name>
    <dbReference type="NCBI Taxonomy" id="1088818"/>
    <lineage>
        <taxon>Eukaryota</taxon>
        <taxon>Viridiplantae</taxon>
        <taxon>Streptophyta</taxon>
        <taxon>Embryophyta</taxon>
        <taxon>Tracheophyta</taxon>
        <taxon>Spermatophyta</taxon>
        <taxon>Magnoliopsida</taxon>
        <taxon>Liliopsida</taxon>
        <taxon>Asparagales</taxon>
        <taxon>Orchidaceae</taxon>
        <taxon>Apostasioideae</taxon>
        <taxon>Apostasia</taxon>
    </lineage>
</organism>
<dbReference type="AlphaFoldDB" id="A0A2I0AL78"/>
<dbReference type="OrthoDB" id="1735624at2759"/>
<accession>A0A2I0AL78</accession>
<reference evidence="1 2" key="1">
    <citation type="journal article" date="2017" name="Nature">
        <title>The Apostasia genome and the evolution of orchids.</title>
        <authorList>
            <person name="Zhang G.Q."/>
            <person name="Liu K.W."/>
            <person name="Li Z."/>
            <person name="Lohaus R."/>
            <person name="Hsiao Y.Y."/>
            <person name="Niu S.C."/>
            <person name="Wang J.Y."/>
            <person name="Lin Y.C."/>
            <person name="Xu Q."/>
            <person name="Chen L.J."/>
            <person name="Yoshida K."/>
            <person name="Fujiwara S."/>
            <person name="Wang Z.W."/>
            <person name="Zhang Y.Q."/>
            <person name="Mitsuda N."/>
            <person name="Wang M."/>
            <person name="Liu G.H."/>
            <person name="Pecoraro L."/>
            <person name="Huang H.X."/>
            <person name="Xiao X.J."/>
            <person name="Lin M."/>
            <person name="Wu X.Y."/>
            <person name="Wu W.L."/>
            <person name="Chen Y.Y."/>
            <person name="Chang S.B."/>
            <person name="Sakamoto S."/>
            <person name="Ohme-Takagi M."/>
            <person name="Yagi M."/>
            <person name="Zeng S.J."/>
            <person name="Shen C.Y."/>
            <person name="Yeh C.M."/>
            <person name="Luo Y.B."/>
            <person name="Tsai W.C."/>
            <person name="Van de Peer Y."/>
            <person name="Liu Z.J."/>
        </authorList>
    </citation>
    <scope>NUCLEOTIDE SEQUENCE [LARGE SCALE GENOMIC DNA]</scope>
    <source>
        <strain evidence="2">cv. Shenzhen</strain>
        <tissue evidence="1">Stem</tissue>
    </source>
</reference>
<evidence type="ECO:0000313" key="2">
    <source>
        <dbReference type="Proteomes" id="UP000236161"/>
    </source>
</evidence>
<name>A0A2I0AL78_9ASPA</name>
<keyword evidence="2" id="KW-1185">Reference proteome</keyword>
<dbReference type="Proteomes" id="UP000236161">
    <property type="component" value="Unassembled WGS sequence"/>
</dbReference>
<sequence>MVISTPHLCAKFPTSSDVVTIRGDLRQTTRCYQIAAQFVVDHLDPRESQPLIPQERVINVSVGGEGSSKIINISSTLNANQQAGVTTLLSEYVDVFAWSSEDISGVDRVICEHRLSISTDTIPTKQKKRVMAGERQNAIEEEVYKLLKQATSGKSNTPSDLPMLSW</sequence>
<proteinExistence type="predicted"/>